<keyword evidence="1" id="KW-0732">Signal</keyword>
<evidence type="ECO:0000256" key="1">
    <source>
        <dbReference type="SAM" id="SignalP"/>
    </source>
</evidence>
<sequence length="268" mass="32431">MNIISFKFIFFLVCLGLTWNLSVCDETNDEASHSLDFHKDLPHYVKNRRYGEFLYASDKYYDSSRRRVFTWESTSGHPCHQYKDRPEIDGLDPEVRRKFKQREEEDRYELKHPCLWEFDQVEGQNNTFKMYASFTTSDFQDVREYFYAGADDLKFDRQRRQPFTWTQGACDGPACEWLIEPVYEDENHNKFYTIKNLKFGEYLYAAEDKLKYSESSPYRYMYLGRRKRDLRSPQRRVFTWKYANDNDVHTDDTAHWLIKMSVVINNNH</sequence>
<organism evidence="2">
    <name type="scientific">Culicoides sonorensis</name>
    <name type="common">Biting midge</name>
    <dbReference type="NCBI Taxonomy" id="179676"/>
    <lineage>
        <taxon>Eukaryota</taxon>
        <taxon>Metazoa</taxon>
        <taxon>Ecdysozoa</taxon>
        <taxon>Arthropoda</taxon>
        <taxon>Hexapoda</taxon>
        <taxon>Insecta</taxon>
        <taxon>Pterygota</taxon>
        <taxon>Neoptera</taxon>
        <taxon>Endopterygota</taxon>
        <taxon>Diptera</taxon>
        <taxon>Nematocera</taxon>
        <taxon>Chironomoidea</taxon>
        <taxon>Ceratopogonidae</taxon>
        <taxon>Ceratopogoninae</taxon>
        <taxon>Culicoides</taxon>
        <taxon>Monoculicoides</taxon>
    </lineage>
</organism>
<dbReference type="AlphaFoldDB" id="A0A336L7I1"/>
<dbReference type="VEuPathDB" id="VectorBase:CSON001460"/>
<gene>
    <name evidence="2" type="primary">CSON001460</name>
</gene>
<accession>A0A336L7I1</accession>
<dbReference type="EMBL" id="UFQS01001220">
    <property type="protein sequence ID" value="SSX09825.1"/>
    <property type="molecule type" value="Genomic_DNA"/>
</dbReference>
<name>A0A336L7I1_CULSO</name>
<feature type="signal peptide" evidence="1">
    <location>
        <begin position="1"/>
        <end position="24"/>
    </location>
</feature>
<proteinExistence type="predicted"/>
<evidence type="ECO:0000313" key="2">
    <source>
        <dbReference type="EMBL" id="SSX09825.1"/>
    </source>
</evidence>
<feature type="chain" id="PRO_5036062159" evidence="1">
    <location>
        <begin position="25"/>
        <end position="268"/>
    </location>
</feature>
<protein>
    <submittedName>
        <fullName evidence="2">CSON001460 protein</fullName>
    </submittedName>
</protein>
<reference evidence="3" key="2">
    <citation type="submission" date="2018-07" db="EMBL/GenBank/DDBJ databases">
        <authorList>
            <person name="Quirk P.G."/>
            <person name="Krulwich T.A."/>
        </authorList>
    </citation>
    <scope>NUCLEOTIDE SEQUENCE</scope>
</reference>
<evidence type="ECO:0000313" key="3">
    <source>
        <dbReference type="EMBL" id="SSX29548.1"/>
    </source>
</evidence>
<reference evidence="2" key="1">
    <citation type="submission" date="2018-04" db="EMBL/GenBank/DDBJ databases">
        <authorList>
            <person name="Go L.Y."/>
            <person name="Mitchell J.A."/>
        </authorList>
    </citation>
    <scope>NUCLEOTIDE SEQUENCE</scope>
    <source>
        <tissue evidence="2">Whole organism</tissue>
    </source>
</reference>
<dbReference type="EMBL" id="UFQT01001220">
    <property type="protein sequence ID" value="SSX29548.1"/>
    <property type="molecule type" value="Genomic_DNA"/>
</dbReference>